<dbReference type="InterPro" id="IPR058627">
    <property type="entry name" value="MdtA-like_C"/>
</dbReference>
<comment type="similarity">
    <text evidence="2">Belongs to the membrane fusion protein (MFP) (TC 8.A.1) family.</text>
</comment>
<accession>A0A5B8YGA0</accession>
<gene>
    <name evidence="8" type="ORF">FIV42_16140</name>
</gene>
<reference evidence="8 9" key="1">
    <citation type="submission" date="2019-06" db="EMBL/GenBank/DDBJ databases">
        <title>Persicimonas caeni gen. nov., sp. nov., a predatory bacterium isolated from solar saltern.</title>
        <authorList>
            <person name="Wang S."/>
        </authorList>
    </citation>
    <scope>NUCLEOTIDE SEQUENCE [LARGE SCALE GENOMIC DNA]</scope>
    <source>
        <strain evidence="8 9">YN101</strain>
    </source>
</reference>
<feature type="region of interest" description="Disordered" evidence="4">
    <location>
        <begin position="404"/>
        <end position="440"/>
    </location>
</feature>
<dbReference type="Gene3D" id="1.10.287.470">
    <property type="entry name" value="Helix hairpin bin"/>
    <property type="match status" value="1"/>
</dbReference>
<feature type="transmembrane region" description="Helical" evidence="5">
    <location>
        <begin position="26"/>
        <end position="46"/>
    </location>
</feature>
<keyword evidence="5" id="KW-1133">Transmembrane helix</keyword>
<dbReference type="Pfam" id="PF25967">
    <property type="entry name" value="RND-MFP_C"/>
    <property type="match status" value="1"/>
</dbReference>
<feature type="domain" description="Multidrug resistance protein MdtA-like C-terminal permuted SH3" evidence="7">
    <location>
        <begin position="353"/>
        <end position="398"/>
    </location>
</feature>
<dbReference type="PANTHER" id="PTHR30469:SF12">
    <property type="entry name" value="MULTIDRUG RESISTANCE PROTEIN MDTA"/>
    <property type="match status" value="1"/>
</dbReference>
<dbReference type="Proteomes" id="UP000315995">
    <property type="component" value="Chromosome"/>
</dbReference>
<organism evidence="8 9">
    <name type="scientific">Persicimonas caeni</name>
    <dbReference type="NCBI Taxonomy" id="2292766"/>
    <lineage>
        <taxon>Bacteria</taxon>
        <taxon>Deltaproteobacteria</taxon>
        <taxon>Bradymonadales</taxon>
        <taxon>Bradymonadaceae</taxon>
        <taxon>Persicimonas</taxon>
    </lineage>
</organism>
<dbReference type="AlphaFoldDB" id="A0A4Y6Q427"/>
<evidence type="ECO:0000256" key="3">
    <source>
        <dbReference type="ARBA" id="ARBA00022448"/>
    </source>
</evidence>
<dbReference type="GO" id="GO:1990281">
    <property type="term" value="C:efflux pump complex"/>
    <property type="evidence" value="ECO:0007669"/>
    <property type="project" value="TreeGrafter"/>
</dbReference>
<dbReference type="InterPro" id="IPR006143">
    <property type="entry name" value="RND_pump_MFP"/>
</dbReference>
<feature type="compositionally biased region" description="Acidic residues" evidence="4">
    <location>
        <begin position="420"/>
        <end position="440"/>
    </location>
</feature>
<dbReference type="EMBL" id="CP041186">
    <property type="protein sequence ID" value="QDG54907.1"/>
    <property type="molecule type" value="Genomic_DNA"/>
</dbReference>
<evidence type="ECO:0000259" key="6">
    <source>
        <dbReference type="Pfam" id="PF25917"/>
    </source>
</evidence>
<evidence type="ECO:0000256" key="2">
    <source>
        <dbReference type="ARBA" id="ARBA00009477"/>
    </source>
</evidence>
<dbReference type="Gene3D" id="2.40.420.20">
    <property type="match status" value="1"/>
</dbReference>
<dbReference type="InterPro" id="IPR058625">
    <property type="entry name" value="MdtA-like_BSH"/>
</dbReference>
<evidence type="ECO:0000256" key="1">
    <source>
        <dbReference type="ARBA" id="ARBA00004196"/>
    </source>
</evidence>
<evidence type="ECO:0000313" key="8">
    <source>
        <dbReference type="EMBL" id="QDG54907.1"/>
    </source>
</evidence>
<name>A0A4Y6Q427_PERCE</name>
<accession>A0A4Y6Q427</accession>
<dbReference type="Gene3D" id="2.40.30.170">
    <property type="match status" value="1"/>
</dbReference>
<keyword evidence="5" id="KW-0812">Transmembrane</keyword>
<dbReference type="OrthoDB" id="9806939at2"/>
<feature type="domain" description="Multidrug resistance protein MdtA-like barrel-sandwich hybrid" evidence="6">
    <location>
        <begin position="91"/>
        <end position="230"/>
    </location>
</feature>
<evidence type="ECO:0000313" key="9">
    <source>
        <dbReference type="Proteomes" id="UP000315995"/>
    </source>
</evidence>
<dbReference type="NCBIfam" id="TIGR01730">
    <property type="entry name" value="RND_mfp"/>
    <property type="match status" value="1"/>
</dbReference>
<dbReference type="Pfam" id="PF25917">
    <property type="entry name" value="BSH_RND"/>
    <property type="match status" value="1"/>
</dbReference>
<keyword evidence="3" id="KW-0813">Transport</keyword>
<evidence type="ECO:0000259" key="7">
    <source>
        <dbReference type="Pfam" id="PF25967"/>
    </source>
</evidence>
<dbReference type="Gene3D" id="2.40.50.100">
    <property type="match status" value="1"/>
</dbReference>
<keyword evidence="5" id="KW-0472">Membrane</keyword>
<evidence type="ECO:0000256" key="5">
    <source>
        <dbReference type="SAM" id="Phobius"/>
    </source>
</evidence>
<dbReference type="SUPFAM" id="SSF111369">
    <property type="entry name" value="HlyD-like secretion proteins"/>
    <property type="match status" value="1"/>
</dbReference>
<keyword evidence="9" id="KW-1185">Reference proteome</keyword>
<evidence type="ECO:0000256" key="4">
    <source>
        <dbReference type="SAM" id="MobiDB-lite"/>
    </source>
</evidence>
<proteinExistence type="inferred from homology"/>
<sequence length="440" mass="48065">MQPDQEPAPDATAPSEKEHKSGSWKLTLLICVVILAAAGGIVALTFSTEPTAQKSGATKKTAMLVEVTSVERGDYRPEIVAQGTVEPAQDVVLRPQVGGRITELAPAFTPGGYVAQGDLLVRIEPADFRHVLAQRKSDLRQALSELAVEKGRTEAAKVEYDYIDEELEPENEALVLRKPQLEAAKERVSAARAAVEQAELDLRRTSVEAPFDAHIIRRDANVGSQVSPNESIGRLVGVDEYWVGVELPLSKLRWVEVARNGEDSPEGSKVRVRNRQAWPKDAFRTGHLFRTVGALDAQTRMARVLATIPDPLARQSTDDGQPKQPLMIGEFVEVTIEGKPVDNVVRLDRDYVRANDTVWVMKDGKLEVRPVDIAVRDAQYAYITDGLDDGEQVVTTNLSTVVDGSPLRLDGAEHNNAEQDGAEQDGAEQEDAEQEGAGDE</sequence>
<dbReference type="GO" id="GO:0015562">
    <property type="term" value="F:efflux transmembrane transporter activity"/>
    <property type="evidence" value="ECO:0007669"/>
    <property type="project" value="TreeGrafter"/>
</dbReference>
<comment type="subcellular location">
    <subcellularLocation>
        <location evidence="1">Cell envelope</location>
    </subcellularLocation>
</comment>
<dbReference type="PANTHER" id="PTHR30469">
    <property type="entry name" value="MULTIDRUG RESISTANCE PROTEIN MDTA"/>
    <property type="match status" value="1"/>
</dbReference>
<protein>
    <submittedName>
        <fullName evidence="8">Efflux RND transporter periplasmic adaptor subunit</fullName>
    </submittedName>
</protein>